<dbReference type="PRINTS" id="PR00081">
    <property type="entry name" value="GDHRDH"/>
</dbReference>
<evidence type="ECO:0000313" key="4">
    <source>
        <dbReference type="Proteomes" id="UP000598297"/>
    </source>
</evidence>
<dbReference type="Gene3D" id="3.40.50.720">
    <property type="entry name" value="NAD(P)-binding Rossmann-like Domain"/>
    <property type="match status" value="1"/>
</dbReference>
<proteinExistence type="inferred from homology"/>
<protein>
    <submittedName>
        <fullName evidence="3">SDR family oxidoreductase</fullName>
    </submittedName>
</protein>
<sequence length="254" mass="25826">MSTYSFEGRSTIVTGAASGIGRAAALGFARRGAKVLVADLQEEQARRVVEGIEGAGGTALAVVGDLSEQQVVDRVAATAAEEFGGIDILVNNAGVMDRMSRLGETEDAEWERTLRINLTAPFLLTRAVLPHMTRAGRGSLVFTASEASLRGGVAGASYTAAKHGLVGLVKSVAATYRDSGIRANAIGPGPTSTGIQVDIAPDSPGAAALAPVLGLINGVSTPEQQAAAILFLASEEASFINGAVLPVDGGWAAL</sequence>
<dbReference type="AlphaFoldDB" id="A0A964UVN7"/>
<evidence type="ECO:0000256" key="1">
    <source>
        <dbReference type="ARBA" id="ARBA00006484"/>
    </source>
</evidence>
<dbReference type="CDD" id="cd05233">
    <property type="entry name" value="SDR_c"/>
    <property type="match status" value="1"/>
</dbReference>
<dbReference type="InterPro" id="IPR020904">
    <property type="entry name" value="Sc_DH/Rdtase_CS"/>
</dbReference>
<dbReference type="EMBL" id="JAAAHS010000341">
    <property type="protein sequence ID" value="NBE55587.1"/>
    <property type="molecule type" value="Genomic_DNA"/>
</dbReference>
<comment type="similarity">
    <text evidence="1">Belongs to the short-chain dehydrogenases/reductases (SDR) family.</text>
</comment>
<dbReference type="RefSeq" id="WP_161703448.1">
    <property type="nucleotide sequence ID" value="NZ_JAAAHS010000341.1"/>
</dbReference>
<gene>
    <name evidence="3" type="ORF">GUY60_29990</name>
</gene>
<dbReference type="Pfam" id="PF13561">
    <property type="entry name" value="adh_short_C2"/>
    <property type="match status" value="1"/>
</dbReference>
<accession>A0A964UVN7</accession>
<comment type="caution">
    <text evidence="3">The sequence shown here is derived from an EMBL/GenBank/DDBJ whole genome shotgun (WGS) entry which is preliminary data.</text>
</comment>
<dbReference type="OrthoDB" id="7064009at2"/>
<keyword evidence="2" id="KW-0560">Oxidoreductase</keyword>
<dbReference type="PANTHER" id="PTHR24321">
    <property type="entry name" value="DEHYDROGENASES, SHORT CHAIN"/>
    <property type="match status" value="1"/>
</dbReference>
<keyword evidence="4" id="KW-1185">Reference proteome</keyword>
<evidence type="ECO:0000313" key="3">
    <source>
        <dbReference type="EMBL" id="NBE55587.1"/>
    </source>
</evidence>
<dbReference type="InterPro" id="IPR036291">
    <property type="entry name" value="NAD(P)-bd_dom_sf"/>
</dbReference>
<dbReference type="PROSITE" id="PS00061">
    <property type="entry name" value="ADH_SHORT"/>
    <property type="match status" value="1"/>
</dbReference>
<dbReference type="Proteomes" id="UP000598297">
    <property type="component" value="Unassembled WGS sequence"/>
</dbReference>
<evidence type="ECO:0000256" key="2">
    <source>
        <dbReference type="ARBA" id="ARBA00023002"/>
    </source>
</evidence>
<dbReference type="SUPFAM" id="SSF51735">
    <property type="entry name" value="NAD(P)-binding Rossmann-fold domains"/>
    <property type="match status" value="1"/>
</dbReference>
<organism evidence="3 4">
    <name type="scientific">Streptomyces boluensis</name>
    <dbReference type="NCBI Taxonomy" id="1775135"/>
    <lineage>
        <taxon>Bacteria</taxon>
        <taxon>Bacillati</taxon>
        <taxon>Actinomycetota</taxon>
        <taxon>Actinomycetes</taxon>
        <taxon>Kitasatosporales</taxon>
        <taxon>Streptomycetaceae</taxon>
        <taxon>Streptomyces</taxon>
    </lineage>
</organism>
<dbReference type="InterPro" id="IPR002347">
    <property type="entry name" value="SDR_fam"/>
</dbReference>
<dbReference type="GO" id="GO:0016491">
    <property type="term" value="F:oxidoreductase activity"/>
    <property type="evidence" value="ECO:0007669"/>
    <property type="project" value="UniProtKB-KW"/>
</dbReference>
<dbReference type="FunFam" id="3.40.50.720:FF:000084">
    <property type="entry name" value="Short-chain dehydrogenase reductase"/>
    <property type="match status" value="1"/>
</dbReference>
<name>A0A964UVN7_9ACTN</name>
<dbReference type="PRINTS" id="PR00080">
    <property type="entry name" value="SDRFAMILY"/>
</dbReference>
<reference evidence="3" key="1">
    <citation type="submission" date="2020-01" db="EMBL/GenBank/DDBJ databases">
        <title>Whole-genome analyses of novel actinobacteria.</title>
        <authorList>
            <person name="Sahin N."/>
        </authorList>
    </citation>
    <scope>NUCLEOTIDE SEQUENCE</scope>
    <source>
        <strain evidence="3">YC537</strain>
    </source>
</reference>
<dbReference type="PANTHER" id="PTHR24321:SF8">
    <property type="entry name" value="ESTRADIOL 17-BETA-DEHYDROGENASE 8-RELATED"/>
    <property type="match status" value="1"/>
</dbReference>